<gene>
    <name evidence="2" type="ORF">E2562_020967</name>
</gene>
<feature type="compositionally biased region" description="Low complexity" evidence="1">
    <location>
        <begin position="11"/>
        <end position="23"/>
    </location>
</feature>
<keyword evidence="3" id="KW-1185">Reference proteome</keyword>
<protein>
    <submittedName>
        <fullName evidence="2">Uncharacterized protein</fullName>
    </submittedName>
</protein>
<comment type="caution">
    <text evidence="2">The sequence shown here is derived from an EMBL/GenBank/DDBJ whole genome shotgun (WGS) entry which is preliminary data.</text>
</comment>
<name>A0A6G1DZ20_9ORYZ</name>
<dbReference type="EMBL" id="SPHZ02000005">
    <property type="protein sequence ID" value="KAF0917596.1"/>
    <property type="molecule type" value="Genomic_DNA"/>
</dbReference>
<dbReference type="AlphaFoldDB" id="A0A6G1DZ20"/>
<organism evidence="2 3">
    <name type="scientific">Oryza meyeriana var. granulata</name>
    <dbReference type="NCBI Taxonomy" id="110450"/>
    <lineage>
        <taxon>Eukaryota</taxon>
        <taxon>Viridiplantae</taxon>
        <taxon>Streptophyta</taxon>
        <taxon>Embryophyta</taxon>
        <taxon>Tracheophyta</taxon>
        <taxon>Spermatophyta</taxon>
        <taxon>Magnoliopsida</taxon>
        <taxon>Liliopsida</taxon>
        <taxon>Poales</taxon>
        <taxon>Poaceae</taxon>
        <taxon>BOP clade</taxon>
        <taxon>Oryzoideae</taxon>
        <taxon>Oryzeae</taxon>
        <taxon>Oryzinae</taxon>
        <taxon>Oryza</taxon>
        <taxon>Oryza meyeriana</taxon>
    </lineage>
</organism>
<evidence type="ECO:0000313" key="3">
    <source>
        <dbReference type="Proteomes" id="UP000479710"/>
    </source>
</evidence>
<dbReference type="Proteomes" id="UP000479710">
    <property type="component" value="Unassembled WGS sequence"/>
</dbReference>
<feature type="region of interest" description="Disordered" evidence="1">
    <location>
        <begin position="11"/>
        <end position="30"/>
    </location>
</feature>
<evidence type="ECO:0000313" key="2">
    <source>
        <dbReference type="EMBL" id="KAF0917596.1"/>
    </source>
</evidence>
<accession>A0A6G1DZ20</accession>
<proteinExistence type="predicted"/>
<sequence>MDAACFALRRSSSPSPVRCPSPRQKWAGTERAPAPAAVIGHYSIFVRLSQAAVRQREKEGSCGERHGGCLMPVILELLEL</sequence>
<evidence type="ECO:0000256" key="1">
    <source>
        <dbReference type="SAM" id="MobiDB-lite"/>
    </source>
</evidence>
<reference evidence="2 3" key="1">
    <citation type="submission" date="2019-11" db="EMBL/GenBank/DDBJ databases">
        <title>Whole genome sequence of Oryza granulata.</title>
        <authorList>
            <person name="Li W."/>
        </authorList>
    </citation>
    <scope>NUCLEOTIDE SEQUENCE [LARGE SCALE GENOMIC DNA]</scope>
    <source>
        <strain evidence="3">cv. Menghai</strain>
        <tissue evidence="2">Leaf</tissue>
    </source>
</reference>